<accession>A0A444UPE9</accession>
<feature type="transmembrane region" description="Helical" evidence="7">
    <location>
        <begin position="162"/>
        <end position="182"/>
    </location>
</feature>
<evidence type="ECO:0000256" key="3">
    <source>
        <dbReference type="ARBA" id="ARBA00022692"/>
    </source>
</evidence>
<keyword evidence="3 7" id="KW-0812">Transmembrane</keyword>
<reference evidence="8 9" key="1">
    <citation type="submission" date="2019-01" db="EMBL/GenBank/DDBJ databases">
        <title>Draft Genome and Complete Hox-Cluster Characterization of the Sterlet Sturgeon (Acipenser ruthenus).</title>
        <authorList>
            <person name="Wei Q."/>
        </authorList>
    </citation>
    <scope>NUCLEOTIDE SEQUENCE [LARGE SCALE GENOMIC DNA]</scope>
    <source>
        <strain evidence="8">WHYD16114868_AA</strain>
        <tissue evidence="8">Blood</tissue>
    </source>
</reference>
<feature type="compositionally biased region" description="Basic residues" evidence="6">
    <location>
        <begin position="20"/>
        <end position="38"/>
    </location>
</feature>
<feature type="region of interest" description="Disordered" evidence="6">
    <location>
        <begin position="13"/>
        <end position="38"/>
    </location>
</feature>
<dbReference type="EMBL" id="SCEB01214131">
    <property type="protein sequence ID" value="RXM37051.1"/>
    <property type="molecule type" value="Genomic_DNA"/>
</dbReference>
<evidence type="ECO:0000313" key="9">
    <source>
        <dbReference type="Proteomes" id="UP000289886"/>
    </source>
</evidence>
<protein>
    <submittedName>
        <fullName evidence="8">Transmembrane protein 200A</fullName>
    </submittedName>
</protein>
<evidence type="ECO:0000256" key="5">
    <source>
        <dbReference type="ARBA" id="ARBA00023136"/>
    </source>
</evidence>
<evidence type="ECO:0000256" key="1">
    <source>
        <dbReference type="ARBA" id="ARBA00004141"/>
    </source>
</evidence>
<name>A0A444UPE9_ACIRT</name>
<keyword evidence="5 7" id="KW-0472">Membrane</keyword>
<sequence>MIATGGLLRISSRRQDSLRSKSRTQNKQRKRKAKKKRKSDVVVVKGKLKLCSISGLIAAFGILVLLVGITMAVMGYWPENNPIYQDNFIESKRLPNNRKIYDNKLFASTNWTRNSHVVYQIDLDWSKNNHSNSTEMQTSFSPSLSFFSEFLASYLHSDKLKVFGPLIMGIGIFLFICANAVLHENRDKKTKIINLRDMYSTVIDIHSLRSKDCTPLNGFVNYVQSRNLDMKSSGSYSAAMLVTSSWPSTAGGTVKPQEQGGSIEAMRHQSLARQQSLSKERQSFTDTVYSIYRDQSKAPERVPIPKKWETKSIVTSSINAFTLPVIKLNNCVLDENSAKQAESGVKEAPASKSKTVPCDLEMASPDPIKSDHIETKEETSKTGLFTCKDISPVHQSTSSLQGASPSSPLGSQVQLLPPSPSKREMGSNISLGALSTYSKTIDLGDCPSTADIEGDTSRHPSCPLLECSNSKGYLKLVGVESFESSEMTVARREDCKETSVEDMEDCIVQDAQESTDKTEIGIQRQYTNREKLLMISKSNSTVMIEDEELESTGI</sequence>
<gene>
    <name evidence="8" type="ORF">EOD39_3218</name>
</gene>
<feature type="region of interest" description="Disordered" evidence="6">
    <location>
        <begin position="341"/>
        <end position="375"/>
    </location>
</feature>
<feature type="compositionally biased region" description="Polar residues" evidence="6">
    <location>
        <begin position="395"/>
        <end position="414"/>
    </location>
</feature>
<evidence type="ECO:0000256" key="2">
    <source>
        <dbReference type="ARBA" id="ARBA00005308"/>
    </source>
</evidence>
<dbReference type="AlphaFoldDB" id="A0A444UPE9"/>
<dbReference type="GO" id="GO:0016020">
    <property type="term" value="C:membrane"/>
    <property type="evidence" value="ECO:0007669"/>
    <property type="project" value="UniProtKB-SubCell"/>
</dbReference>
<dbReference type="Proteomes" id="UP000289886">
    <property type="component" value="Unassembled WGS sequence"/>
</dbReference>
<evidence type="ECO:0000256" key="4">
    <source>
        <dbReference type="ARBA" id="ARBA00022989"/>
    </source>
</evidence>
<keyword evidence="4 7" id="KW-1133">Transmembrane helix</keyword>
<proteinExistence type="inferred from homology"/>
<evidence type="ECO:0000256" key="6">
    <source>
        <dbReference type="SAM" id="MobiDB-lite"/>
    </source>
</evidence>
<dbReference type="PANTHER" id="PTHR31815">
    <property type="entry name" value="AGAP005329-PA"/>
    <property type="match status" value="1"/>
</dbReference>
<comment type="caution">
    <text evidence="8">The sequence shown here is derived from an EMBL/GenBank/DDBJ whole genome shotgun (WGS) entry which is preliminary data.</text>
</comment>
<organism evidence="8 9">
    <name type="scientific">Acipenser ruthenus</name>
    <name type="common">Sterlet sturgeon</name>
    <dbReference type="NCBI Taxonomy" id="7906"/>
    <lineage>
        <taxon>Eukaryota</taxon>
        <taxon>Metazoa</taxon>
        <taxon>Chordata</taxon>
        <taxon>Craniata</taxon>
        <taxon>Vertebrata</taxon>
        <taxon>Euteleostomi</taxon>
        <taxon>Actinopterygii</taxon>
        <taxon>Chondrostei</taxon>
        <taxon>Acipenseriformes</taxon>
        <taxon>Acipenseridae</taxon>
        <taxon>Acipenser</taxon>
    </lineage>
</organism>
<comment type="similarity">
    <text evidence="2">Belongs to the TMEM200 family.</text>
</comment>
<keyword evidence="9" id="KW-1185">Reference proteome</keyword>
<evidence type="ECO:0000313" key="8">
    <source>
        <dbReference type="EMBL" id="RXM37051.1"/>
    </source>
</evidence>
<comment type="subcellular location">
    <subcellularLocation>
        <location evidence="1">Membrane</location>
        <topology evidence="1">Multi-pass membrane protein</topology>
    </subcellularLocation>
</comment>
<feature type="region of interest" description="Disordered" evidence="6">
    <location>
        <begin position="395"/>
        <end position="427"/>
    </location>
</feature>
<dbReference type="PANTHER" id="PTHR31815:SF2">
    <property type="entry name" value="TRANSMEMBRANE PROTEIN 200C"/>
    <property type="match status" value="1"/>
</dbReference>
<evidence type="ECO:0000256" key="7">
    <source>
        <dbReference type="SAM" id="Phobius"/>
    </source>
</evidence>
<dbReference type="InterPro" id="IPR018787">
    <property type="entry name" value="DUF2371_TMEM200"/>
</dbReference>
<dbReference type="Pfam" id="PF10177">
    <property type="entry name" value="DUF2371"/>
    <property type="match status" value="1"/>
</dbReference>
<feature type="transmembrane region" description="Helical" evidence="7">
    <location>
        <begin position="55"/>
        <end position="77"/>
    </location>
</feature>